<evidence type="ECO:0000313" key="2">
    <source>
        <dbReference type="EMBL" id="GER94713.1"/>
    </source>
</evidence>
<accession>A0A5J4L4Z7</accession>
<dbReference type="SUPFAM" id="SSF89155">
    <property type="entry name" value="TorD-like"/>
    <property type="match status" value="1"/>
</dbReference>
<dbReference type="Gene3D" id="1.10.3480.10">
    <property type="entry name" value="TorD-like"/>
    <property type="match status" value="1"/>
</dbReference>
<protein>
    <submittedName>
        <fullName evidence="2">Dehydrogenase</fullName>
    </submittedName>
</protein>
<dbReference type="InterPro" id="IPR036411">
    <property type="entry name" value="TorD-like_sf"/>
</dbReference>
<sequence length="207" mass="24442">MTMIDELREELYLYNLLRQVFLREPTKELVTDISNISLSEEEEEADDEINHGLKIMIDSAKNNLHRLDEWLEELALEYARLFIGPKNPPAVPYASFYLSESHSLMTEETIDVRKRYLEANMAVKNLYSIPDDHIGIELEFIYYLTQKIIELFEQGQREDASRLFEIRSNFLSEHVSQWVPFFSDKVLDSTQEDFYKGAALILRFLIY</sequence>
<proteinExistence type="predicted"/>
<dbReference type="EMBL" id="BLAB01000001">
    <property type="protein sequence ID" value="GER94713.1"/>
    <property type="molecule type" value="Genomic_DNA"/>
</dbReference>
<name>A0A5J4L4Z7_9ZZZZ</name>
<dbReference type="AlphaFoldDB" id="A0A5J4L4Z7"/>
<keyword evidence="1" id="KW-0143">Chaperone</keyword>
<dbReference type="Pfam" id="PF02613">
    <property type="entry name" value="Nitrate_red_del"/>
    <property type="match status" value="1"/>
</dbReference>
<dbReference type="InterPro" id="IPR050289">
    <property type="entry name" value="TorD/DmsD_chaperones"/>
</dbReference>
<evidence type="ECO:0000256" key="1">
    <source>
        <dbReference type="ARBA" id="ARBA00023186"/>
    </source>
</evidence>
<organism evidence="2">
    <name type="scientific">hot springs metagenome</name>
    <dbReference type="NCBI Taxonomy" id="433727"/>
    <lineage>
        <taxon>unclassified sequences</taxon>
        <taxon>metagenomes</taxon>
        <taxon>ecological metagenomes</taxon>
    </lineage>
</organism>
<reference evidence="2" key="1">
    <citation type="submission" date="2019-10" db="EMBL/GenBank/DDBJ databases">
        <title>Metagenomic sequencing of thiosulfate-disproportionating enrichment culture.</title>
        <authorList>
            <person name="Umezawa K."/>
            <person name="Kojima H."/>
            <person name="Fukui M."/>
        </authorList>
    </citation>
    <scope>NUCLEOTIDE SEQUENCE</scope>
    <source>
        <strain evidence="2">45J</strain>
    </source>
</reference>
<dbReference type="PANTHER" id="PTHR34227:SF1">
    <property type="entry name" value="DIMETHYL SULFOXIDE REDUCTASE CHAPERONE-RELATED"/>
    <property type="match status" value="1"/>
</dbReference>
<dbReference type="PANTHER" id="PTHR34227">
    <property type="entry name" value="CHAPERONE PROTEIN YCDY"/>
    <property type="match status" value="1"/>
</dbReference>
<comment type="caution">
    <text evidence="2">The sequence shown here is derived from an EMBL/GenBank/DDBJ whole genome shotgun (WGS) entry which is preliminary data.</text>
</comment>
<dbReference type="InterPro" id="IPR020945">
    <property type="entry name" value="DMSO/NO3_reduct_chaperone"/>
</dbReference>
<gene>
    <name evidence="2" type="ORF">A45J_2477</name>
</gene>